<dbReference type="InterPro" id="IPR050194">
    <property type="entry name" value="Glycosyltransferase_grp1"/>
</dbReference>
<evidence type="ECO:0000313" key="7">
    <source>
        <dbReference type="Proteomes" id="UP000297736"/>
    </source>
</evidence>
<evidence type="ECO:0000259" key="5">
    <source>
        <dbReference type="Pfam" id="PF13439"/>
    </source>
</evidence>
<sequence>MKILLGTDTYPPTINGAAQFCFRLARGLARLGHDVHVACPSPTGRAETISDDEGVTLHRIRSARYRRYGDFPLSRLGTVAREARNVLDRVRPDVVHVQHSFLLGRALLRHARNAGIGTIATNHVMPENLMDHVPLPDFMHGWASRMVWRDMKRVYRNAGIVTSPTPRAVDLLQHATGLKAVAVSNGVDLQPYERESREAVVNQVPVVLFVGRLDQEKRVDDLIHAMAALPAHVPGRLEIVGDGPCRAEWEDLGERLGLGDDRVFFHGFVSESDLLSRYGSADVFCMPSIAELQSLATLEAMAASTPVVAADAVALRHLVDHGRNGYLHKAGDVSDLSSRLAELLIDPDTRRRMGRVSKSMVAKHSMEHTLDSFENLYASIMRGTKTWSRPITAETALTA</sequence>
<dbReference type="GO" id="GO:0016757">
    <property type="term" value="F:glycosyltransferase activity"/>
    <property type="evidence" value="ECO:0007669"/>
    <property type="project" value="UniProtKB-KW"/>
</dbReference>
<comment type="caution">
    <text evidence="6">The sequence shown here is derived from an EMBL/GenBank/DDBJ whole genome shotgun (WGS) entry which is preliminary data.</text>
</comment>
<dbReference type="InterPro" id="IPR001296">
    <property type="entry name" value="Glyco_trans_1"/>
</dbReference>
<organism evidence="6 7">
    <name type="scientific">Brevibacterium aurantiacum</name>
    <dbReference type="NCBI Taxonomy" id="273384"/>
    <lineage>
        <taxon>Bacteria</taxon>
        <taxon>Bacillati</taxon>
        <taxon>Actinomycetota</taxon>
        <taxon>Actinomycetes</taxon>
        <taxon>Micrococcales</taxon>
        <taxon>Brevibacteriaceae</taxon>
        <taxon>Brevibacterium</taxon>
    </lineage>
</organism>
<reference evidence="6 7" key="1">
    <citation type="submission" date="2018-10" db="EMBL/GenBank/DDBJ databases">
        <title>Brevibacterium genomes from Austrain hard cheese rinds.</title>
        <authorList>
            <person name="Anast J.M."/>
            <person name="Dzieciol M."/>
            <person name="Schultz D.L."/>
            <person name="Mann E."/>
            <person name="Wagner M."/>
            <person name="Schmitz-Esser S."/>
        </authorList>
    </citation>
    <scope>NUCLEOTIDE SEQUENCE [LARGE SCALE GENOMIC DNA]</scope>
    <source>
        <strain evidence="6 7">L261</strain>
    </source>
</reference>
<dbReference type="SUPFAM" id="SSF53756">
    <property type="entry name" value="UDP-Glycosyltransferase/glycogen phosphorylase"/>
    <property type="match status" value="1"/>
</dbReference>
<keyword evidence="3 6" id="KW-0808">Transferase</keyword>
<name>A0A4Z0KDZ0_BREAU</name>
<evidence type="ECO:0000313" key="6">
    <source>
        <dbReference type="EMBL" id="TGD36732.1"/>
    </source>
</evidence>
<dbReference type="AlphaFoldDB" id="A0A4Z0KDZ0"/>
<dbReference type="EMBL" id="RHFF01000025">
    <property type="protein sequence ID" value="TGD36732.1"/>
    <property type="molecule type" value="Genomic_DNA"/>
</dbReference>
<feature type="domain" description="Glycosyl transferase family 1" evidence="4">
    <location>
        <begin position="202"/>
        <end position="357"/>
    </location>
</feature>
<gene>
    <name evidence="6" type="ORF">EB834_18600</name>
</gene>
<evidence type="ECO:0000256" key="1">
    <source>
        <dbReference type="ARBA" id="ARBA00021292"/>
    </source>
</evidence>
<dbReference type="PANTHER" id="PTHR45947:SF3">
    <property type="entry name" value="SULFOQUINOVOSYL TRANSFERASE SQD2"/>
    <property type="match status" value="1"/>
</dbReference>
<dbReference type="InterPro" id="IPR028098">
    <property type="entry name" value="Glyco_trans_4-like_N"/>
</dbReference>
<dbReference type="PANTHER" id="PTHR45947">
    <property type="entry name" value="SULFOQUINOVOSYL TRANSFERASE SQD2"/>
    <property type="match status" value="1"/>
</dbReference>
<dbReference type="Pfam" id="PF13439">
    <property type="entry name" value="Glyco_transf_4"/>
    <property type="match status" value="1"/>
</dbReference>
<evidence type="ECO:0000256" key="3">
    <source>
        <dbReference type="ARBA" id="ARBA00022679"/>
    </source>
</evidence>
<evidence type="ECO:0000259" key="4">
    <source>
        <dbReference type="Pfam" id="PF00534"/>
    </source>
</evidence>
<protein>
    <recommendedName>
        <fullName evidence="1">D-inositol 3-phosphate glycosyltransferase</fullName>
    </recommendedName>
</protein>
<feature type="domain" description="Glycosyltransferase subfamily 4-like N-terminal" evidence="5">
    <location>
        <begin position="14"/>
        <end position="190"/>
    </location>
</feature>
<accession>A0A4Z0KDZ0</accession>
<evidence type="ECO:0000256" key="2">
    <source>
        <dbReference type="ARBA" id="ARBA00022676"/>
    </source>
</evidence>
<dbReference type="GO" id="GO:1901137">
    <property type="term" value="P:carbohydrate derivative biosynthetic process"/>
    <property type="evidence" value="ECO:0007669"/>
    <property type="project" value="UniProtKB-ARBA"/>
</dbReference>
<dbReference type="Gene3D" id="3.40.50.2000">
    <property type="entry name" value="Glycogen Phosphorylase B"/>
    <property type="match status" value="2"/>
</dbReference>
<keyword evidence="2" id="KW-0328">Glycosyltransferase</keyword>
<dbReference type="Proteomes" id="UP000297736">
    <property type="component" value="Unassembled WGS sequence"/>
</dbReference>
<proteinExistence type="predicted"/>
<dbReference type="Pfam" id="PF00534">
    <property type="entry name" value="Glycos_transf_1"/>
    <property type="match status" value="1"/>
</dbReference>